<gene>
    <name evidence="1" type="ORF">A0H81_05422</name>
</gene>
<dbReference type="Proteomes" id="UP000092993">
    <property type="component" value="Unassembled WGS sequence"/>
</dbReference>
<keyword evidence="2" id="KW-1185">Reference proteome</keyword>
<accession>A0A1C7MBS7</accession>
<reference evidence="1 2" key="1">
    <citation type="submission" date="2016-03" db="EMBL/GenBank/DDBJ databases">
        <title>Whole genome sequencing of Grifola frondosa 9006-11.</title>
        <authorList>
            <person name="Min B."/>
            <person name="Park H."/>
            <person name="Kim J.-G."/>
            <person name="Cho H."/>
            <person name="Oh Y.-L."/>
            <person name="Kong W.-S."/>
            <person name="Choi I.-G."/>
        </authorList>
    </citation>
    <scope>NUCLEOTIDE SEQUENCE [LARGE SCALE GENOMIC DNA]</scope>
    <source>
        <strain evidence="1 2">9006-11</strain>
    </source>
</reference>
<name>A0A1C7MBS7_GRIFR</name>
<evidence type="ECO:0000313" key="2">
    <source>
        <dbReference type="Proteomes" id="UP000092993"/>
    </source>
</evidence>
<dbReference type="EMBL" id="LUGG01000005">
    <property type="protein sequence ID" value="OBZ74391.1"/>
    <property type="molecule type" value="Genomic_DNA"/>
</dbReference>
<protein>
    <submittedName>
        <fullName evidence="1">Uncharacterized protein</fullName>
    </submittedName>
</protein>
<organism evidence="1 2">
    <name type="scientific">Grifola frondosa</name>
    <name type="common">Maitake</name>
    <name type="synonym">Polyporus frondosus</name>
    <dbReference type="NCBI Taxonomy" id="5627"/>
    <lineage>
        <taxon>Eukaryota</taxon>
        <taxon>Fungi</taxon>
        <taxon>Dikarya</taxon>
        <taxon>Basidiomycota</taxon>
        <taxon>Agaricomycotina</taxon>
        <taxon>Agaricomycetes</taxon>
        <taxon>Polyporales</taxon>
        <taxon>Grifolaceae</taxon>
        <taxon>Grifola</taxon>
    </lineage>
</organism>
<sequence length="278" mass="31581">MLKGTCLSAVYFALHPEEDVPAEALEIEDMQINLPKANNNGGALPGPTVLAYVTMAKTIRQQHARMAVDLGNEIGQPRLSELISHFLYDQLNPDSDLPGLEIPYTECPMFNERISIFYSAAATYYTPSDASGIGRMHREHLRATPLWWHTAPQFDCTFVNCDADVDGIHGLGIVRIYLFFSFKFWNMHYPCALVRWFRRTSDEPDEDTGMYIVCPETKNHSPVLSVIHLDTIVRAAHLIGVYGDKPVPRGLTEHQALDAFRFFYVNRFADHHTFETVF</sequence>
<dbReference type="AlphaFoldDB" id="A0A1C7MBS7"/>
<proteinExistence type="predicted"/>
<comment type="caution">
    <text evidence="1">The sequence shown here is derived from an EMBL/GenBank/DDBJ whole genome shotgun (WGS) entry which is preliminary data.</text>
</comment>
<dbReference type="OrthoDB" id="2728219at2759"/>
<evidence type="ECO:0000313" key="1">
    <source>
        <dbReference type="EMBL" id="OBZ74391.1"/>
    </source>
</evidence>